<gene>
    <name evidence="1" type="ORF">GMARGA_LOCUS43075</name>
</gene>
<organism evidence="1 2">
    <name type="scientific">Gigaspora margarita</name>
    <dbReference type="NCBI Taxonomy" id="4874"/>
    <lineage>
        <taxon>Eukaryota</taxon>
        <taxon>Fungi</taxon>
        <taxon>Fungi incertae sedis</taxon>
        <taxon>Mucoromycota</taxon>
        <taxon>Glomeromycotina</taxon>
        <taxon>Glomeromycetes</taxon>
        <taxon>Diversisporales</taxon>
        <taxon>Gigasporaceae</taxon>
        <taxon>Gigaspora</taxon>
    </lineage>
</organism>
<name>A0ABN7XGA7_GIGMA</name>
<evidence type="ECO:0000313" key="2">
    <source>
        <dbReference type="Proteomes" id="UP000789901"/>
    </source>
</evidence>
<dbReference type="Proteomes" id="UP000789901">
    <property type="component" value="Unassembled WGS sequence"/>
</dbReference>
<proteinExistence type="predicted"/>
<comment type="caution">
    <text evidence="1">The sequence shown here is derived from an EMBL/GenBank/DDBJ whole genome shotgun (WGS) entry which is preliminary data.</text>
</comment>
<protein>
    <submittedName>
        <fullName evidence="1">14120_t:CDS:1</fullName>
    </submittedName>
</protein>
<accession>A0ABN7XGA7</accession>
<dbReference type="EMBL" id="CAJVQB010135283">
    <property type="protein sequence ID" value="CAG8854254.1"/>
    <property type="molecule type" value="Genomic_DNA"/>
</dbReference>
<evidence type="ECO:0000313" key="1">
    <source>
        <dbReference type="EMBL" id="CAG8854254.1"/>
    </source>
</evidence>
<feature type="non-terminal residue" evidence="1">
    <location>
        <position position="60"/>
    </location>
</feature>
<reference evidence="1 2" key="1">
    <citation type="submission" date="2021-06" db="EMBL/GenBank/DDBJ databases">
        <authorList>
            <person name="Kallberg Y."/>
            <person name="Tangrot J."/>
            <person name="Rosling A."/>
        </authorList>
    </citation>
    <scope>NUCLEOTIDE SEQUENCE [LARGE SCALE GENOMIC DNA]</scope>
    <source>
        <strain evidence="1 2">120-4 pot B 10/14</strain>
    </source>
</reference>
<feature type="non-terminal residue" evidence="1">
    <location>
        <position position="1"/>
    </location>
</feature>
<sequence>LKHNVSKDKQTKATTGTIKKSLSFVQEHPNNNGTIPKKKKSTVVFVIGGVLKTLPLRTNR</sequence>
<keyword evidence="2" id="KW-1185">Reference proteome</keyword>